<organism evidence="3 4">
    <name type="scientific">Aphidius gifuensis</name>
    <name type="common">Parasitoid wasp</name>
    <dbReference type="NCBI Taxonomy" id="684658"/>
    <lineage>
        <taxon>Eukaryota</taxon>
        <taxon>Metazoa</taxon>
        <taxon>Ecdysozoa</taxon>
        <taxon>Arthropoda</taxon>
        <taxon>Hexapoda</taxon>
        <taxon>Insecta</taxon>
        <taxon>Pterygota</taxon>
        <taxon>Neoptera</taxon>
        <taxon>Endopterygota</taxon>
        <taxon>Hymenoptera</taxon>
        <taxon>Apocrita</taxon>
        <taxon>Ichneumonoidea</taxon>
        <taxon>Braconidae</taxon>
        <taxon>Aphidiinae</taxon>
        <taxon>Aphidius</taxon>
    </lineage>
</organism>
<keyword evidence="1" id="KW-0175">Coiled coil</keyword>
<accession>A0A834XUH5</accession>
<keyword evidence="4" id="KW-1185">Reference proteome</keyword>
<reference evidence="3 4" key="1">
    <citation type="submission" date="2020-08" db="EMBL/GenBank/DDBJ databases">
        <title>Aphidius gifuensis genome sequencing and assembly.</title>
        <authorList>
            <person name="Du Z."/>
        </authorList>
    </citation>
    <scope>NUCLEOTIDE SEQUENCE [LARGE SCALE GENOMIC DNA]</scope>
    <source>
        <strain evidence="3">YNYX2018</strain>
        <tissue evidence="3">Adults</tissue>
    </source>
</reference>
<gene>
    <name evidence="3" type="ORF">HCN44_000826</name>
</gene>
<evidence type="ECO:0000313" key="3">
    <source>
        <dbReference type="EMBL" id="KAF7991021.1"/>
    </source>
</evidence>
<dbReference type="GO" id="GO:0003677">
    <property type="term" value="F:DNA binding"/>
    <property type="evidence" value="ECO:0007669"/>
    <property type="project" value="InterPro"/>
</dbReference>
<name>A0A834XUH5_APHGI</name>
<sequence length="431" mass="49512">MSFGLIRWSHKSKTIEPSTSIRFYQNQTKILCPVNQKFYNGRVLLKCDDRNYLENITLDDRDTPIIQNIGQDLMMQIDDLKKKLLAKEQEFKEIDKESNVLRQKLLEKNEECEDIKKKLDQKSLEVDDATQKNDGTGGGDENIKKDEIIKQLNDQIEDIRHDLIRKTKQANALQKELFVKNRDVDTKKKKLNYQQIDDNDIQSEKNENVDTKKKKIKLPTNVTNNENDMSVDGDKNNNVLNHNCDDSDDNDIQSEKNENVDTQKIKIKLPTNVTNNENDMSSDNDVDNVVLDDSDDTYDFHDNDTSNNIINDSSKKTNKWNQDGAGCSLLVPGHSVYITTSQLQSIEKKKKNSKPKKIITTLMKSIIGQKKLKKMTPSGKGKNKIPIPEDVIHAVDTFVKNEGYSLSRKAMTECLSRMCKGLRENEKKINK</sequence>
<dbReference type="AlphaFoldDB" id="A0A834XUH5"/>
<evidence type="ECO:0000313" key="4">
    <source>
        <dbReference type="Proteomes" id="UP000639338"/>
    </source>
</evidence>
<evidence type="ECO:0000256" key="1">
    <source>
        <dbReference type="SAM" id="Coils"/>
    </source>
</evidence>
<feature type="coiled-coil region" evidence="1">
    <location>
        <begin position="70"/>
        <end position="176"/>
    </location>
</feature>
<dbReference type="InterPro" id="IPR018379">
    <property type="entry name" value="BEN_domain"/>
</dbReference>
<dbReference type="PROSITE" id="PS51457">
    <property type="entry name" value="BEN"/>
    <property type="match status" value="1"/>
</dbReference>
<dbReference type="Proteomes" id="UP000639338">
    <property type="component" value="Unassembled WGS sequence"/>
</dbReference>
<dbReference type="EMBL" id="JACMRX010000004">
    <property type="protein sequence ID" value="KAF7991021.1"/>
    <property type="molecule type" value="Genomic_DNA"/>
</dbReference>
<evidence type="ECO:0000259" key="2">
    <source>
        <dbReference type="PROSITE" id="PS51457"/>
    </source>
</evidence>
<feature type="domain" description="BEN" evidence="2">
    <location>
        <begin position="333"/>
        <end position="422"/>
    </location>
</feature>
<protein>
    <recommendedName>
        <fullName evidence="2">BEN domain-containing protein</fullName>
    </recommendedName>
</protein>
<proteinExistence type="predicted"/>
<comment type="caution">
    <text evidence="3">The sequence shown here is derived from an EMBL/GenBank/DDBJ whole genome shotgun (WGS) entry which is preliminary data.</text>
</comment>